<comment type="caution">
    <text evidence="1">The sequence shown here is derived from an EMBL/GenBank/DDBJ whole genome shotgun (WGS) entry which is preliminary data.</text>
</comment>
<sequence>MESHCHHHLIVALWRLKKVSQTPNFDPDTTTKEMHRIGLIRILRFLVGLEVQHHIISSQPMETWTHLSYRRTESGDGLRP</sequence>
<dbReference type="AlphaFoldDB" id="A0A9Q1QVM7"/>
<proteinExistence type="predicted"/>
<organism evidence="1 2">
    <name type="scientific">Anisodus acutangulus</name>
    <dbReference type="NCBI Taxonomy" id="402998"/>
    <lineage>
        <taxon>Eukaryota</taxon>
        <taxon>Viridiplantae</taxon>
        <taxon>Streptophyta</taxon>
        <taxon>Embryophyta</taxon>
        <taxon>Tracheophyta</taxon>
        <taxon>Spermatophyta</taxon>
        <taxon>Magnoliopsida</taxon>
        <taxon>eudicotyledons</taxon>
        <taxon>Gunneridae</taxon>
        <taxon>Pentapetalae</taxon>
        <taxon>asterids</taxon>
        <taxon>lamiids</taxon>
        <taxon>Solanales</taxon>
        <taxon>Solanaceae</taxon>
        <taxon>Solanoideae</taxon>
        <taxon>Hyoscyameae</taxon>
        <taxon>Anisodus</taxon>
    </lineage>
</organism>
<evidence type="ECO:0000313" key="2">
    <source>
        <dbReference type="Proteomes" id="UP001152561"/>
    </source>
</evidence>
<dbReference type="EMBL" id="JAJAGQ010000022">
    <property type="protein sequence ID" value="KAJ8528956.1"/>
    <property type="molecule type" value="Genomic_DNA"/>
</dbReference>
<name>A0A9Q1QVM7_9SOLA</name>
<dbReference type="Proteomes" id="UP001152561">
    <property type="component" value="Unassembled WGS sequence"/>
</dbReference>
<accession>A0A9Q1QVM7</accession>
<gene>
    <name evidence="1" type="ORF">K7X08_035774</name>
</gene>
<reference evidence="2" key="1">
    <citation type="journal article" date="2023" name="Proc. Natl. Acad. Sci. U.S.A.">
        <title>Genomic and structural basis for evolution of tropane alkaloid biosynthesis.</title>
        <authorList>
            <person name="Wanga Y.-J."/>
            <person name="Taina T."/>
            <person name="Yua J.-Y."/>
            <person name="Lia J."/>
            <person name="Xua B."/>
            <person name="Chenc J."/>
            <person name="D'Auriad J.C."/>
            <person name="Huanga J.-P."/>
            <person name="Huanga S.-X."/>
        </authorList>
    </citation>
    <scope>NUCLEOTIDE SEQUENCE [LARGE SCALE GENOMIC DNA]</scope>
    <source>
        <strain evidence="2">cv. KIB-2019</strain>
    </source>
</reference>
<protein>
    <submittedName>
        <fullName evidence="1">Uncharacterized protein</fullName>
    </submittedName>
</protein>
<evidence type="ECO:0000313" key="1">
    <source>
        <dbReference type="EMBL" id="KAJ8528956.1"/>
    </source>
</evidence>
<keyword evidence="2" id="KW-1185">Reference proteome</keyword>